<dbReference type="OrthoDB" id="529323at2"/>
<evidence type="ECO:0000259" key="2">
    <source>
        <dbReference type="Pfam" id="PF02582"/>
    </source>
</evidence>
<reference evidence="3 4" key="1">
    <citation type="submission" date="2019-11" db="EMBL/GenBank/DDBJ databases">
        <title>Type strains purchased from KCTC, JCM and DSMZ.</title>
        <authorList>
            <person name="Lu H."/>
        </authorList>
    </citation>
    <scope>NUCLEOTIDE SEQUENCE [LARGE SCALE GENOMIC DNA]</scope>
    <source>
        <strain evidence="3 4">KCTC 52429</strain>
    </source>
</reference>
<proteinExistence type="predicted"/>
<organism evidence="3 4">
    <name type="scientific">Pseudoduganella buxea</name>
    <dbReference type="NCBI Taxonomy" id="1949069"/>
    <lineage>
        <taxon>Bacteria</taxon>
        <taxon>Pseudomonadati</taxon>
        <taxon>Pseudomonadota</taxon>
        <taxon>Betaproteobacteria</taxon>
        <taxon>Burkholderiales</taxon>
        <taxon>Oxalobacteraceae</taxon>
        <taxon>Telluria group</taxon>
        <taxon>Pseudoduganella</taxon>
    </lineage>
</organism>
<evidence type="ECO:0000313" key="4">
    <source>
        <dbReference type="Proteomes" id="UP000430634"/>
    </source>
</evidence>
<keyword evidence="1" id="KW-1133">Transmembrane helix</keyword>
<dbReference type="Pfam" id="PF02582">
    <property type="entry name" value="DUF155"/>
    <property type="match status" value="1"/>
</dbReference>
<keyword evidence="1" id="KW-0472">Membrane</keyword>
<gene>
    <name evidence="3" type="ORF">GM672_17090</name>
</gene>
<dbReference type="AlphaFoldDB" id="A0A6I3SYV2"/>
<comment type="caution">
    <text evidence="3">The sequence shown here is derived from an EMBL/GenBank/DDBJ whole genome shotgun (WGS) entry which is preliminary data.</text>
</comment>
<dbReference type="Proteomes" id="UP000430634">
    <property type="component" value="Unassembled WGS sequence"/>
</dbReference>
<dbReference type="PANTHER" id="PTHR16255:SF1">
    <property type="entry name" value="REQUIRED FOR MEIOTIC NUCLEAR DIVISION PROTEIN 1 HOMOLOG"/>
    <property type="match status" value="1"/>
</dbReference>
<feature type="domain" description="DUF155" evidence="2">
    <location>
        <begin position="116"/>
        <end position="283"/>
    </location>
</feature>
<evidence type="ECO:0000313" key="3">
    <source>
        <dbReference type="EMBL" id="MTV54450.1"/>
    </source>
</evidence>
<name>A0A6I3SYV2_9BURK</name>
<evidence type="ECO:0000256" key="1">
    <source>
        <dbReference type="SAM" id="Phobius"/>
    </source>
</evidence>
<keyword evidence="1" id="KW-0812">Transmembrane</keyword>
<dbReference type="EMBL" id="WNKZ01000051">
    <property type="protein sequence ID" value="MTV54450.1"/>
    <property type="molecule type" value="Genomic_DNA"/>
</dbReference>
<dbReference type="InterPro" id="IPR051624">
    <property type="entry name" value="RMD1/Sad1-interacting"/>
</dbReference>
<dbReference type="PANTHER" id="PTHR16255">
    <property type="entry name" value="REQUIRED FOR MEIOTIC NUCLEAR DIVISION PROTEIN 1 HOMOLOG"/>
    <property type="match status" value="1"/>
</dbReference>
<sequence>MRRAHIDMREGENAGGAASFMMASSQLRPERHANGNTMESHTDRKKIRWTPRPRARPGLHVKTEKLPFQRPVIPHAEFTASAIMAAERIDVRAISAFEIIAKSPFTVKLGQGGIAAIFRYGAVVLFNASPQEKARLLDTLAAHASGAGDINAEEVSTIQVSPDEEEGPSGPCIKIKNADRLRLQLIAEVMAKATMLSFQERRAARDFDLSEPLARDLAEDGRFSAKPAELLKAVGNMLLAENRLNGRAGVLDRPDLLWDNPGLSGLYARLEGDYELHDRAAALDRKLTTLSHTSETLVETMRYHSSHRLEVAILLLIFTELCLGLYGHFGH</sequence>
<protein>
    <submittedName>
        <fullName evidence="3">RMD1 family protein</fullName>
    </submittedName>
</protein>
<feature type="transmembrane region" description="Helical" evidence="1">
    <location>
        <begin position="311"/>
        <end position="329"/>
    </location>
</feature>
<accession>A0A6I3SYV2</accession>
<dbReference type="InterPro" id="IPR003734">
    <property type="entry name" value="DUF155"/>
</dbReference>